<organism evidence="1 2">
    <name type="scientific">Araneus ventricosus</name>
    <name type="common">Orbweaver spider</name>
    <name type="synonym">Epeira ventricosa</name>
    <dbReference type="NCBI Taxonomy" id="182803"/>
    <lineage>
        <taxon>Eukaryota</taxon>
        <taxon>Metazoa</taxon>
        <taxon>Ecdysozoa</taxon>
        <taxon>Arthropoda</taxon>
        <taxon>Chelicerata</taxon>
        <taxon>Arachnida</taxon>
        <taxon>Araneae</taxon>
        <taxon>Araneomorphae</taxon>
        <taxon>Entelegynae</taxon>
        <taxon>Araneoidea</taxon>
        <taxon>Araneidae</taxon>
        <taxon>Araneus</taxon>
    </lineage>
</organism>
<proteinExistence type="predicted"/>
<dbReference type="PANTHER" id="PTHR37159">
    <property type="entry name" value="GH11867P"/>
    <property type="match status" value="1"/>
</dbReference>
<dbReference type="OrthoDB" id="6361347at2759"/>
<evidence type="ECO:0000313" key="1">
    <source>
        <dbReference type="EMBL" id="GBN12068.1"/>
    </source>
</evidence>
<reference evidence="1 2" key="1">
    <citation type="journal article" date="2019" name="Sci. Rep.">
        <title>Orb-weaving spider Araneus ventricosus genome elucidates the spidroin gene catalogue.</title>
        <authorList>
            <person name="Kono N."/>
            <person name="Nakamura H."/>
            <person name="Ohtoshi R."/>
            <person name="Moran D.A.P."/>
            <person name="Shinohara A."/>
            <person name="Yoshida Y."/>
            <person name="Fujiwara M."/>
            <person name="Mori M."/>
            <person name="Tomita M."/>
            <person name="Arakawa K."/>
        </authorList>
    </citation>
    <scope>NUCLEOTIDE SEQUENCE [LARGE SCALE GENOMIC DNA]</scope>
</reference>
<accession>A0A4Y2LBJ8</accession>
<dbReference type="PANTHER" id="PTHR37159:SF1">
    <property type="entry name" value="GH11867P"/>
    <property type="match status" value="1"/>
</dbReference>
<gene>
    <name evidence="1" type="ORF">AVEN_184122_1</name>
</gene>
<evidence type="ECO:0000313" key="2">
    <source>
        <dbReference type="Proteomes" id="UP000499080"/>
    </source>
</evidence>
<comment type="caution">
    <text evidence="1">The sequence shown here is derived from an EMBL/GenBank/DDBJ whole genome shotgun (WGS) entry which is preliminary data.</text>
</comment>
<dbReference type="AlphaFoldDB" id="A0A4Y2LBJ8"/>
<sequence>MKGGKTELWVNKRRKELLDGNSVGTPGADIAKLKVPSWYDEKKFNRTKELYRDHFIAVNFEHFCGVLLCFYFPKTTKNFMFSGECNTKNKLLHRYLTTIRYIQKWYEGDIWDVNDIAHRTLSIVRSMHTRVGNKMAALNDGIVYISQWDMVLNQWSFVGPIILFQSLLGLHGWTTDDYLLGNYSFLANNWLFTWNRRQVQSVPR</sequence>
<dbReference type="Proteomes" id="UP000499080">
    <property type="component" value="Unassembled WGS sequence"/>
</dbReference>
<dbReference type="EMBL" id="BGPR01005643">
    <property type="protein sequence ID" value="GBN12068.1"/>
    <property type="molecule type" value="Genomic_DNA"/>
</dbReference>
<protein>
    <recommendedName>
        <fullName evidence="3">ER-bound oxygenase mpaB/mpaB'/Rubber oxygenase catalytic domain-containing protein</fullName>
    </recommendedName>
</protein>
<name>A0A4Y2LBJ8_ARAVE</name>
<keyword evidence="2" id="KW-1185">Reference proteome</keyword>
<evidence type="ECO:0008006" key="3">
    <source>
        <dbReference type="Google" id="ProtNLM"/>
    </source>
</evidence>